<protein>
    <submittedName>
        <fullName evidence="2">Uncharacterized protein</fullName>
    </submittedName>
</protein>
<reference evidence="2" key="1">
    <citation type="submission" date="2023-03" db="EMBL/GenBank/DDBJ databases">
        <title>Massive genome expansion in bonnet fungi (Mycena s.s.) driven by repeated elements and novel gene families across ecological guilds.</title>
        <authorList>
            <consortium name="Lawrence Berkeley National Laboratory"/>
            <person name="Harder C.B."/>
            <person name="Miyauchi S."/>
            <person name="Viragh M."/>
            <person name="Kuo A."/>
            <person name="Thoen E."/>
            <person name="Andreopoulos B."/>
            <person name="Lu D."/>
            <person name="Skrede I."/>
            <person name="Drula E."/>
            <person name="Henrissat B."/>
            <person name="Morin E."/>
            <person name="Kohler A."/>
            <person name="Barry K."/>
            <person name="LaButti K."/>
            <person name="Morin E."/>
            <person name="Salamov A."/>
            <person name="Lipzen A."/>
            <person name="Mereny Z."/>
            <person name="Hegedus B."/>
            <person name="Baldrian P."/>
            <person name="Stursova M."/>
            <person name="Weitz H."/>
            <person name="Taylor A."/>
            <person name="Grigoriev I.V."/>
            <person name="Nagy L.G."/>
            <person name="Martin F."/>
            <person name="Kauserud H."/>
        </authorList>
    </citation>
    <scope>NUCLEOTIDE SEQUENCE</scope>
    <source>
        <strain evidence="2">CBHHK067</strain>
    </source>
</reference>
<sequence length="181" mass="18841">MKKHELPLHIWGRGNGVVRGDAGGIERADKPRRDLSRLEAHDDGVGVGATTRAEPPHNGFRGRQNRLDHHRCLPGDVPTPCDRPEARLFGGIEGREGRGRFSPGDWNRARTGAGAMARAAAVNAAAAGAGAPRMGAGAAVTAGAGAPRMGAGAQSPALHQVIRRKSECISNTNPTRSTANA</sequence>
<feature type="region of interest" description="Disordered" evidence="1">
    <location>
        <begin position="46"/>
        <end position="67"/>
    </location>
</feature>
<keyword evidence="3" id="KW-1185">Reference proteome</keyword>
<dbReference type="EMBL" id="JARKIE010000261">
    <property type="protein sequence ID" value="KAJ7660483.1"/>
    <property type="molecule type" value="Genomic_DNA"/>
</dbReference>
<comment type="caution">
    <text evidence="2">The sequence shown here is derived from an EMBL/GenBank/DDBJ whole genome shotgun (WGS) entry which is preliminary data.</text>
</comment>
<evidence type="ECO:0000313" key="3">
    <source>
        <dbReference type="Proteomes" id="UP001221757"/>
    </source>
</evidence>
<name>A0AAD7G2U1_MYCRO</name>
<dbReference type="AlphaFoldDB" id="A0AAD7G2U1"/>
<evidence type="ECO:0000313" key="2">
    <source>
        <dbReference type="EMBL" id="KAJ7660483.1"/>
    </source>
</evidence>
<evidence type="ECO:0000256" key="1">
    <source>
        <dbReference type="SAM" id="MobiDB-lite"/>
    </source>
</evidence>
<organism evidence="2 3">
    <name type="scientific">Mycena rosella</name>
    <name type="common">Pink bonnet</name>
    <name type="synonym">Agaricus rosellus</name>
    <dbReference type="NCBI Taxonomy" id="1033263"/>
    <lineage>
        <taxon>Eukaryota</taxon>
        <taxon>Fungi</taxon>
        <taxon>Dikarya</taxon>
        <taxon>Basidiomycota</taxon>
        <taxon>Agaricomycotina</taxon>
        <taxon>Agaricomycetes</taxon>
        <taxon>Agaricomycetidae</taxon>
        <taxon>Agaricales</taxon>
        <taxon>Marasmiineae</taxon>
        <taxon>Mycenaceae</taxon>
        <taxon>Mycena</taxon>
    </lineage>
</organism>
<accession>A0AAD7G2U1</accession>
<gene>
    <name evidence="2" type="ORF">B0H17DRAFT_1145037</name>
</gene>
<proteinExistence type="predicted"/>
<dbReference type="Proteomes" id="UP001221757">
    <property type="component" value="Unassembled WGS sequence"/>
</dbReference>